<gene>
    <name evidence="2" type="ORF">ACFSUB_02040</name>
</gene>
<accession>A0ABW5SYI3</accession>
<protein>
    <recommendedName>
        <fullName evidence="4">DUF3006 domain-containing protein</fullName>
    </recommendedName>
</protein>
<name>A0ABW5SYI3_9BACI</name>
<evidence type="ECO:0000313" key="2">
    <source>
        <dbReference type="EMBL" id="MFD2704234.1"/>
    </source>
</evidence>
<keyword evidence="3" id="KW-1185">Reference proteome</keyword>
<organism evidence="2 3">
    <name type="scientific">Salibacterium lacus</name>
    <dbReference type="NCBI Taxonomy" id="1898109"/>
    <lineage>
        <taxon>Bacteria</taxon>
        <taxon>Bacillati</taxon>
        <taxon>Bacillota</taxon>
        <taxon>Bacilli</taxon>
        <taxon>Bacillales</taxon>
        <taxon>Bacillaceae</taxon>
    </lineage>
</organism>
<evidence type="ECO:0000313" key="3">
    <source>
        <dbReference type="Proteomes" id="UP001597520"/>
    </source>
</evidence>
<dbReference type="Proteomes" id="UP001597520">
    <property type="component" value="Unassembled WGS sequence"/>
</dbReference>
<dbReference type="EMBL" id="JBHUML010000002">
    <property type="protein sequence ID" value="MFD2704234.1"/>
    <property type="molecule type" value="Genomic_DNA"/>
</dbReference>
<evidence type="ECO:0008006" key="4">
    <source>
        <dbReference type="Google" id="ProtNLM"/>
    </source>
</evidence>
<feature type="region of interest" description="Disordered" evidence="1">
    <location>
        <begin position="62"/>
        <end position="87"/>
    </location>
</feature>
<dbReference type="RefSeq" id="WP_380711522.1">
    <property type="nucleotide sequence ID" value="NZ_JBHUML010000002.1"/>
</dbReference>
<reference evidence="3" key="1">
    <citation type="journal article" date="2019" name="Int. J. Syst. Evol. Microbiol.">
        <title>The Global Catalogue of Microorganisms (GCM) 10K type strain sequencing project: providing services to taxonomists for standard genome sequencing and annotation.</title>
        <authorList>
            <consortium name="The Broad Institute Genomics Platform"/>
            <consortium name="The Broad Institute Genome Sequencing Center for Infectious Disease"/>
            <person name="Wu L."/>
            <person name="Ma J."/>
        </authorList>
    </citation>
    <scope>NUCLEOTIDE SEQUENCE [LARGE SCALE GENOMIC DNA]</scope>
    <source>
        <strain evidence="3">KCTC 33792</strain>
    </source>
</reference>
<comment type="caution">
    <text evidence="2">The sequence shown here is derived from an EMBL/GenBank/DDBJ whole genome shotgun (WGS) entry which is preliminary data.</text>
</comment>
<proteinExistence type="predicted"/>
<evidence type="ECO:0000256" key="1">
    <source>
        <dbReference type="SAM" id="MobiDB-lite"/>
    </source>
</evidence>
<sequence>MKNVIVEQEGNAYIVESAEGDTLHARQYVFDTKTEKFTKLDEKEITGDYVVISPEIVRVKHKQEVKASGKTQQRNTKRQASQKEQKE</sequence>